<organism evidence="2 3">
    <name type="scientific">Candidatus Methanoperedens nitratireducens</name>
    <dbReference type="NCBI Taxonomy" id="1392998"/>
    <lineage>
        <taxon>Archaea</taxon>
        <taxon>Methanobacteriati</taxon>
        <taxon>Methanobacteriota</taxon>
        <taxon>Stenosarchaea group</taxon>
        <taxon>Methanomicrobia</taxon>
        <taxon>Methanosarcinales</taxon>
        <taxon>ANME-2 cluster</taxon>
        <taxon>Candidatus Methanoperedentaceae</taxon>
        <taxon>Candidatus Methanoperedens</taxon>
    </lineage>
</organism>
<keyword evidence="1" id="KW-0472">Membrane</keyword>
<dbReference type="RefSeq" id="WP_096206323.1">
    <property type="nucleotide sequence ID" value="NZ_FZMP01000191.1"/>
</dbReference>
<sequence>MKISEVFKRLAYSIIFGFMGLIIGIWTADLIHKLILMNNVERMIMTYISLIIIILIIIAAGLFGFTKGEKLMEGNSD</sequence>
<feature type="transmembrane region" description="Helical" evidence="1">
    <location>
        <begin position="44"/>
        <end position="65"/>
    </location>
</feature>
<evidence type="ECO:0000313" key="2">
    <source>
        <dbReference type="EMBL" id="SNQ61663.1"/>
    </source>
</evidence>
<protein>
    <submittedName>
        <fullName evidence="2">Uncharacterized protein</fullName>
    </submittedName>
</protein>
<feature type="transmembrane region" description="Helical" evidence="1">
    <location>
        <begin position="12"/>
        <end position="32"/>
    </location>
</feature>
<proteinExistence type="predicted"/>
<keyword evidence="1" id="KW-1133">Transmembrane helix</keyword>
<keyword evidence="1" id="KW-0812">Transmembrane</keyword>
<keyword evidence="3" id="KW-1185">Reference proteome</keyword>
<dbReference type="EMBL" id="FZMP01000191">
    <property type="protein sequence ID" value="SNQ61663.1"/>
    <property type="molecule type" value="Genomic_DNA"/>
</dbReference>
<accession>A0A284VR39</accession>
<evidence type="ECO:0000313" key="3">
    <source>
        <dbReference type="Proteomes" id="UP000218615"/>
    </source>
</evidence>
<gene>
    <name evidence="2" type="ORF">MNV_450003</name>
</gene>
<reference evidence="3" key="1">
    <citation type="submission" date="2017-06" db="EMBL/GenBank/DDBJ databases">
        <authorList>
            <person name="Cremers G."/>
        </authorList>
    </citation>
    <scope>NUCLEOTIDE SEQUENCE [LARGE SCALE GENOMIC DNA]</scope>
</reference>
<dbReference type="AlphaFoldDB" id="A0A284VR39"/>
<evidence type="ECO:0000256" key="1">
    <source>
        <dbReference type="SAM" id="Phobius"/>
    </source>
</evidence>
<dbReference type="Proteomes" id="UP000218615">
    <property type="component" value="Unassembled WGS sequence"/>
</dbReference>
<name>A0A284VR39_9EURY</name>